<dbReference type="GO" id="GO:0005789">
    <property type="term" value="C:endoplasmic reticulum membrane"/>
    <property type="evidence" value="ECO:0007669"/>
    <property type="project" value="TreeGrafter"/>
</dbReference>
<evidence type="ECO:0000256" key="6">
    <source>
        <dbReference type="SAM" id="MobiDB-lite"/>
    </source>
</evidence>
<feature type="compositionally biased region" description="Low complexity" evidence="6">
    <location>
        <begin position="256"/>
        <end position="271"/>
    </location>
</feature>
<dbReference type="PANTHER" id="PTHR13317">
    <property type="entry name" value="TRANSMEMBRANE ANTERIOR POSTERIOR TRANSFORMATION PROTEIN 1 HOMOLOG"/>
    <property type="match status" value="1"/>
</dbReference>
<name>A0A7C8U2P4_ORBOL</name>
<feature type="transmembrane region" description="Helical" evidence="7">
    <location>
        <begin position="598"/>
        <end position="621"/>
    </location>
</feature>
<gene>
    <name evidence="8" type="ORF">TWF788_005238</name>
</gene>
<feature type="compositionally biased region" description="Polar residues" evidence="6">
    <location>
        <begin position="333"/>
        <end position="345"/>
    </location>
</feature>
<dbReference type="EMBL" id="JAABOE010000024">
    <property type="protein sequence ID" value="KAF3184537.1"/>
    <property type="molecule type" value="Genomic_DNA"/>
</dbReference>
<feature type="region of interest" description="Disordered" evidence="6">
    <location>
        <begin position="462"/>
        <end position="500"/>
    </location>
</feature>
<keyword evidence="4 7" id="KW-1133">Transmembrane helix</keyword>
<feature type="transmembrane region" description="Helical" evidence="7">
    <location>
        <begin position="899"/>
        <end position="928"/>
    </location>
</feature>
<reference evidence="8 9" key="1">
    <citation type="submission" date="2019-06" db="EMBL/GenBank/DDBJ databases">
        <authorList>
            <person name="Palmer J.M."/>
        </authorList>
    </citation>
    <scope>NUCLEOTIDE SEQUENCE [LARGE SCALE GENOMIC DNA]</scope>
    <source>
        <strain evidence="8 9">TWF788</strain>
    </source>
</reference>
<dbReference type="InterPro" id="IPR008010">
    <property type="entry name" value="Tatp1"/>
</dbReference>
<dbReference type="Pfam" id="PF05346">
    <property type="entry name" value="DUF747"/>
    <property type="match status" value="1"/>
</dbReference>
<protein>
    <recommendedName>
        <fullName evidence="10">DUF747-domain-containing protein</fullName>
    </recommendedName>
</protein>
<feature type="transmembrane region" description="Helical" evidence="7">
    <location>
        <begin position="415"/>
        <end position="437"/>
    </location>
</feature>
<accession>A0A7C8U2P4</accession>
<comment type="caution">
    <text evidence="8">The sequence shown here is derived from an EMBL/GenBank/DDBJ whole genome shotgun (WGS) entry which is preliminary data.</text>
</comment>
<evidence type="ECO:0000256" key="4">
    <source>
        <dbReference type="ARBA" id="ARBA00022989"/>
    </source>
</evidence>
<evidence type="ECO:0000256" key="7">
    <source>
        <dbReference type="SAM" id="Phobius"/>
    </source>
</evidence>
<feature type="region of interest" description="Disordered" evidence="6">
    <location>
        <begin position="229"/>
        <end position="306"/>
    </location>
</feature>
<evidence type="ECO:0008006" key="10">
    <source>
        <dbReference type="Google" id="ProtNLM"/>
    </source>
</evidence>
<feature type="compositionally biased region" description="Low complexity" evidence="6">
    <location>
        <begin position="470"/>
        <end position="491"/>
    </location>
</feature>
<feature type="compositionally biased region" description="Polar residues" evidence="6">
    <location>
        <begin position="237"/>
        <end position="249"/>
    </location>
</feature>
<dbReference type="PANTHER" id="PTHR13317:SF4">
    <property type="entry name" value="TRANSMEMBRANE ANTERIOR POSTERIOR TRANSFORMATION PROTEIN 1 HOMOLOG"/>
    <property type="match status" value="1"/>
</dbReference>
<feature type="region of interest" description="Disordered" evidence="6">
    <location>
        <begin position="318"/>
        <end position="354"/>
    </location>
</feature>
<evidence type="ECO:0000256" key="1">
    <source>
        <dbReference type="ARBA" id="ARBA00004141"/>
    </source>
</evidence>
<proteinExistence type="inferred from homology"/>
<dbReference type="Proteomes" id="UP000479691">
    <property type="component" value="Unassembled WGS sequence"/>
</dbReference>
<evidence type="ECO:0000256" key="5">
    <source>
        <dbReference type="ARBA" id="ARBA00023136"/>
    </source>
</evidence>
<organism evidence="8 9">
    <name type="scientific">Orbilia oligospora</name>
    <name type="common">Nematode-trapping fungus</name>
    <name type="synonym">Arthrobotrys oligospora</name>
    <dbReference type="NCBI Taxonomy" id="2813651"/>
    <lineage>
        <taxon>Eukaryota</taxon>
        <taxon>Fungi</taxon>
        <taxon>Dikarya</taxon>
        <taxon>Ascomycota</taxon>
        <taxon>Pezizomycotina</taxon>
        <taxon>Orbiliomycetes</taxon>
        <taxon>Orbiliales</taxon>
        <taxon>Orbiliaceae</taxon>
        <taxon>Orbilia</taxon>
    </lineage>
</organism>
<evidence type="ECO:0000256" key="2">
    <source>
        <dbReference type="ARBA" id="ARBA00008803"/>
    </source>
</evidence>
<dbReference type="PROSITE" id="PS51257">
    <property type="entry name" value="PROKAR_LIPOPROTEIN"/>
    <property type="match status" value="1"/>
</dbReference>
<dbReference type="AlphaFoldDB" id="A0A7C8U2P4"/>
<comment type="subcellular location">
    <subcellularLocation>
        <location evidence="1">Membrane</location>
        <topology evidence="1">Multi-pass membrane protein</topology>
    </subcellularLocation>
</comment>
<evidence type="ECO:0000313" key="9">
    <source>
        <dbReference type="Proteomes" id="UP000479691"/>
    </source>
</evidence>
<evidence type="ECO:0000256" key="3">
    <source>
        <dbReference type="ARBA" id="ARBA00022692"/>
    </source>
</evidence>
<keyword evidence="3 7" id="KW-0812">Transmembrane</keyword>
<comment type="similarity">
    <text evidence="2">Belongs to the TAPT1 family.</text>
</comment>
<sequence length="999" mass="109392">MKTRNREIIDRACSDSTVANLNQTVLFLTSCIGSPTPSPCKDPQPRDRPQTVLHKLEHRGALIFRCNPSLLVEFKHPIKTTGMATLMPDHASTVRDAENHKPVTVNKSHDGQAQDIASQTIKEGGNSEREPSLLPPPDFLVPDSVSNDSLAENNLIIPKWQAPSSGSANSTDGFITNSTASPVLSEREDGSIPVLSPMIPSGVPLQVVAIPEDQVLKAMDGKFVAITASPEDAEVSPRSSTVPDTSGNESSKRVRSGSIGSKSGRSRASSVSKDDAPKMAQRPQFPPSRHYSVSGNVRRAKSTPRVVLNGNSYVGASITPLVPPTPSKHTEKSGSSANVTAQHTPTESKHPRDALTTAPLSIGDYLYLSLATTPASKYDLVSAELRIEKLMNFLSLPIYLEGALWFGSFACLDGWLWNFTILPIRFLTALWLLLLYWMKLIGEIVASFAKSWLRPETAQLEAQQRKPSEAETQSANTATTATVTTPTAATTVSDPKKDSKRRRLAALAKRRKTSDLQPNHKADLLKGAVVIFSCWILMEFDASRMYHSIRGQNAIKLYVIYSVLEVGDKLLSAIGQDIFECLFSRESLERRPDGTSKVLRPFGFFLLALGYNVLHATALFYQVITLNVAVNSYSNSLITLLLSNQFVEIKTTVFKRIEKENLFQMACADVVERFQLWLMLIIIASRNLVEIGVEGFLGVGGFGLTGLVSAAGLGLPSTTGQAINTAVPNASVTSSSGGMFLPKSFTIFPKWTGQVMGPFLLVLGSEMLVDWLKHAYITKFNNIKPQIYSRYLDVLAKDYYTHAFAEENLMRRLGLPVIPLACLFIRSSLQTYQMFISTHFPSPLFPDMTRTTFPEDTNSAASSPATTAALHKFDSILKSAFSGRAGQDTVDILNTITEYLTIATIFIGIWMVFLIFKFILGMGLLAVARRRYKGMKEREKKGYAVLGVSSGGVAEMTDDKRKIINAGGDKDITGGGSGVRKTTPLGEVERFDMVAKRIW</sequence>
<keyword evidence="5 7" id="KW-0472">Membrane</keyword>
<evidence type="ECO:0000313" key="8">
    <source>
        <dbReference type="EMBL" id="KAF3184537.1"/>
    </source>
</evidence>